<sequence>AELDAAGRAQREAFAAERKARTEAENARRRLTFLADASAVLTASLDHHEIVRRLPELLVPEYAASVDIWLFDQDGDRPGPAHAAAAVVAARTG</sequence>
<dbReference type="AlphaFoldDB" id="A0A7K3PDD4"/>
<dbReference type="EMBL" id="JAAGMA010000109">
    <property type="protein sequence ID" value="NEB08008.1"/>
    <property type="molecule type" value="Genomic_DNA"/>
</dbReference>
<evidence type="ECO:0000313" key="2">
    <source>
        <dbReference type="Proteomes" id="UP000470446"/>
    </source>
</evidence>
<feature type="non-terminal residue" evidence="1">
    <location>
        <position position="93"/>
    </location>
</feature>
<accession>A0A7K3PDD4</accession>
<feature type="non-terminal residue" evidence="1">
    <location>
        <position position="1"/>
    </location>
</feature>
<proteinExistence type="predicted"/>
<name>A0A7K3PDD4_9ACTN</name>
<protein>
    <submittedName>
        <fullName evidence="1">Phosphatase</fullName>
    </submittedName>
</protein>
<evidence type="ECO:0000313" key="1">
    <source>
        <dbReference type="EMBL" id="NEB08008.1"/>
    </source>
</evidence>
<dbReference type="Proteomes" id="UP000470446">
    <property type="component" value="Unassembled WGS sequence"/>
</dbReference>
<gene>
    <name evidence="1" type="ORF">G3I32_03835</name>
</gene>
<organism evidence="1 2">
    <name type="scientific">Streptomyces coelicoflavus</name>
    <dbReference type="NCBI Taxonomy" id="285562"/>
    <lineage>
        <taxon>Bacteria</taxon>
        <taxon>Bacillati</taxon>
        <taxon>Actinomycetota</taxon>
        <taxon>Actinomycetes</taxon>
        <taxon>Kitasatosporales</taxon>
        <taxon>Streptomycetaceae</taxon>
        <taxon>Streptomyces</taxon>
    </lineage>
</organism>
<reference evidence="1 2" key="1">
    <citation type="submission" date="2020-01" db="EMBL/GenBank/DDBJ databases">
        <title>Insect and environment-associated Actinomycetes.</title>
        <authorList>
            <person name="Currrie C."/>
            <person name="Chevrette M."/>
            <person name="Carlson C."/>
            <person name="Stubbendieck R."/>
            <person name="Wendt-Pienkowski E."/>
        </authorList>
    </citation>
    <scope>NUCLEOTIDE SEQUENCE [LARGE SCALE GENOMIC DNA]</scope>
    <source>
        <strain evidence="1 2">SID14163</strain>
    </source>
</reference>
<comment type="caution">
    <text evidence="1">The sequence shown here is derived from an EMBL/GenBank/DDBJ whole genome shotgun (WGS) entry which is preliminary data.</text>
</comment>